<evidence type="ECO:0000259" key="1">
    <source>
        <dbReference type="PROSITE" id="PS51767"/>
    </source>
</evidence>
<feature type="domain" description="Peptidase A1" evidence="1">
    <location>
        <begin position="1"/>
        <end position="51"/>
    </location>
</feature>
<dbReference type="PROSITE" id="PS51767">
    <property type="entry name" value="PEPTIDASE_A1"/>
    <property type="match status" value="1"/>
</dbReference>
<accession>A0A9C6TB33</accession>
<reference evidence="2" key="1">
    <citation type="journal article" date="2016" name="Nat. Genet.">
        <title>The genome sequences of Arachis duranensis and Arachis ipaensis, the diploid ancestors of cultivated peanut.</title>
        <authorList>
            <person name="Bertioli D.J."/>
            <person name="Cannon S.B."/>
            <person name="Froenicke L."/>
            <person name="Huang G."/>
            <person name="Farmer A.D."/>
            <person name="Cannon E.K."/>
            <person name="Liu X."/>
            <person name="Gao D."/>
            <person name="Clevenger J."/>
            <person name="Dash S."/>
            <person name="Ren L."/>
            <person name="Moretzsohn M.C."/>
            <person name="Shirasawa K."/>
            <person name="Huang W."/>
            <person name="Vidigal B."/>
            <person name="Abernathy B."/>
            <person name="Chu Y."/>
            <person name="Niederhuth C.E."/>
            <person name="Umale P."/>
            <person name="Araujo A.C."/>
            <person name="Kozik A."/>
            <person name="Kim K.D."/>
            <person name="Burow M.D."/>
            <person name="Varshney R.K."/>
            <person name="Wang X."/>
            <person name="Zhang X."/>
            <person name="Barkley N."/>
            <person name="Guimaraes P.M."/>
            <person name="Isobe S."/>
            <person name="Guo B."/>
            <person name="Liao B."/>
            <person name="Stalker H.T."/>
            <person name="Schmitz R.J."/>
            <person name="Scheffler B.E."/>
            <person name="Leal-Bertioli S.C."/>
            <person name="Xun X."/>
            <person name="Jackson S.A."/>
            <person name="Michelmore R."/>
            <person name="Ozias-Akins P."/>
        </authorList>
    </citation>
    <scope>NUCLEOTIDE SEQUENCE [LARGE SCALE GENOMIC DNA]</scope>
    <source>
        <strain evidence="2">cv. V14167</strain>
    </source>
</reference>
<gene>
    <name evidence="3" type="primary">LOC110275209</name>
</gene>
<dbReference type="GeneID" id="110275209"/>
<dbReference type="InterPro" id="IPR021109">
    <property type="entry name" value="Peptidase_aspartic_dom_sf"/>
</dbReference>
<dbReference type="InterPro" id="IPR033121">
    <property type="entry name" value="PEPTIDASE_A1"/>
</dbReference>
<sequence>MACLQGNFWCIGWQNSETQSRDNKNMILLGDLALSNKLVFYNLEGQVIGWTEYNCSSSIKVRNERTATVHLVGCHYIPTNRVMMTLFLIAVLHKLIY</sequence>
<dbReference type="RefSeq" id="XP_052110751.1">
    <property type="nucleotide sequence ID" value="XM_052254791.1"/>
</dbReference>
<dbReference type="SUPFAM" id="SSF50630">
    <property type="entry name" value="Acid proteases"/>
    <property type="match status" value="1"/>
</dbReference>
<dbReference type="KEGG" id="adu:110275209"/>
<dbReference type="AlphaFoldDB" id="A0A9C6TB33"/>
<evidence type="ECO:0000313" key="2">
    <source>
        <dbReference type="Proteomes" id="UP000515211"/>
    </source>
</evidence>
<name>A0A9C6TB33_ARADU</name>
<evidence type="ECO:0000313" key="3">
    <source>
        <dbReference type="RefSeq" id="XP_052110751.1"/>
    </source>
</evidence>
<dbReference type="Proteomes" id="UP000515211">
    <property type="component" value="Chromosome 9"/>
</dbReference>
<organism evidence="2 3">
    <name type="scientific">Arachis duranensis</name>
    <name type="common">Wild peanut</name>
    <dbReference type="NCBI Taxonomy" id="130453"/>
    <lineage>
        <taxon>Eukaryota</taxon>
        <taxon>Viridiplantae</taxon>
        <taxon>Streptophyta</taxon>
        <taxon>Embryophyta</taxon>
        <taxon>Tracheophyta</taxon>
        <taxon>Spermatophyta</taxon>
        <taxon>Magnoliopsida</taxon>
        <taxon>eudicotyledons</taxon>
        <taxon>Gunneridae</taxon>
        <taxon>Pentapetalae</taxon>
        <taxon>rosids</taxon>
        <taxon>fabids</taxon>
        <taxon>Fabales</taxon>
        <taxon>Fabaceae</taxon>
        <taxon>Papilionoideae</taxon>
        <taxon>50 kb inversion clade</taxon>
        <taxon>dalbergioids sensu lato</taxon>
        <taxon>Dalbergieae</taxon>
        <taxon>Pterocarpus clade</taxon>
        <taxon>Arachis</taxon>
    </lineage>
</organism>
<reference evidence="3" key="2">
    <citation type="submission" date="2025-08" db="UniProtKB">
        <authorList>
            <consortium name="RefSeq"/>
        </authorList>
    </citation>
    <scope>IDENTIFICATION</scope>
    <source>
        <tissue evidence="3">Whole plant</tissue>
    </source>
</reference>
<protein>
    <submittedName>
        <fullName evidence="3">Aspartic proteinase 36-like</fullName>
    </submittedName>
</protein>
<proteinExistence type="predicted"/>
<dbReference type="Gene3D" id="2.40.70.10">
    <property type="entry name" value="Acid Proteases"/>
    <property type="match status" value="1"/>
</dbReference>
<keyword evidence="2" id="KW-1185">Reference proteome</keyword>